<keyword evidence="2" id="KW-0472">Membrane</keyword>
<feature type="domain" description="CWH43-like N-terminal" evidence="3">
    <location>
        <begin position="20"/>
        <end position="250"/>
    </location>
</feature>
<evidence type="ECO:0000256" key="1">
    <source>
        <dbReference type="SAM" id="MobiDB-lite"/>
    </source>
</evidence>
<accession>T1JN05</accession>
<feature type="transmembrane region" description="Helical" evidence="2">
    <location>
        <begin position="23"/>
        <end position="45"/>
    </location>
</feature>
<evidence type="ECO:0000259" key="3">
    <source>
        <dbReference type="Pfam" id="PF10277"/>
    </source>
</evidence>
<dbReference type="GO" id="GO:0005789">
    <property type="term" value="C:endoplasmic reticulum membrane"/>
    <property type="evidence" value="ECO:0007669"/>
    <property type="project" value="TreeGrafter"/>
</dbReference>
<dbReference type="EMBL" id="JH431263">
    <property type="status" value="NOT_ANNOTATED_CDS"/>
    <property type="molecule type" value="Genomic_DNA"/>
</dbReference>
<feature type="transmembrane region" description="Helical" evidence="2">
    <location>
        <begin position="150"/>
        <end position="172"/>
    </location>
</feature>
<reference evidence="5" key="1">
    <citation type="submission" date="2011-05" db="EMBL/GenBank/DDBJ databases">
        <authorList>
            <person name="Richards S.R."/>
            <person name="Qu J."/>
            <person name="Jiang H."/>
            <person name="Jhangiani S.N."/>
            <person name="Agravi P."/>
            <person name="Goodspeed R."/>
            <person name="Gross S."/>
            <person name="Mandapat C."/>
            <person name="Jackson L."/>
            <person name="Mathew T."/>
            <person name="Pu L."/>
            <person name="Thornton R."/>
            <person name="Saada N."/>
            <person name="Wilczek-Boney K.B."/>
            <person name="Lee S."/>
            <person name="Kovar C."/>
            <person name="Wu Y."/>
            <person name="Scherer S.E."/>
            <person name="Worley K.C."/>
            <person name="Muzny D.M."/>
            <person name="Gibbs R."/>
        </authorList>
    </citation>
    <scope>NUCLEOTIDE SEQUENCE</scope>
    <source>
        <strain evidence="5">Brora</strain>
    </source>
</reference>
<dbReference type="PANTHER" id="PTHR12892">
    <property type="entry name" value="FGF RECEPTOR ACTIVATING PROTEIN 1"/>
    <property type="match status" value="1"/>
</dbReference>
<dbReference type="GO" id="GO:0000139">
    <property type="term" value="C:Golgi membrane"/>
    <property type="evidence" value="ECO:0007669"/>
    <property type="project" value="InterPro"/>
</dbReference>
<dbReference type="InterPro" id="IPR019402">
    <property type="entry name" value="CWH43_N"/>
</dbReference>
<dbReference type="STRING" id="126957.T1JN05"/>
<dbReference type="AlphaFoldDB" id="T1JN05"/>
<dbReference type="EnsemblMetazoa" id="SMAR015234-RA">
    <property type="protein sequence ID" value="SMAR015234-PA"/>
    <property type="gene ID" value="SMAR015234"/>
</dbReference>
<dbReference type="HOGENOM" id="CLU_061191_1_0_1"/>
<dbReference type="Pfam" id="PF10277">
    <property type="entry name" value="Frag1"/>
    <property type="match status" value="1"/>
</dbReference>
<dbReference type="InterPro" id="IPR039545">
    <property type="entry name" value="PGAP2"/>
</dbReference>
<keyword evidence="2" id="KW-1133">Transmembrane helix</keyword>
<feature type="compositionally biased region" description="Polar residues" evidence="1">
    <location>
        <begin position="266"/>
        <end position="280"/>
    </location>
</feature>
<dbReference type="eggNOG" id="KOG3979">
    <property type="taxonomic scope" value="Eukaryota"/>
</dbReference>
<dbReference type="PANTHER" id="PTHR12892:SF17">
    <property type="entry name" value="POST-GPI ATTACHMENT TO PROTEINS FACTOR 2-LIKE"/>
    <property type="match status" value="1"/>
</dbReference>
<evidence type="ECO:0000313" key="4">
    <source>
        <dbReference type="EnsemblMetazoa" id="SMAR015234-PA"/>
    </source>
</evidence>
<evidence type="ECO:0000256" key="2">
    <source>
        <dbReference type="SAM" id="Phobius"/>
    </source>
</evidence>
<organism evidence="4 5">
    <name type="scientific">Strigamia maritima</name>
    <name type="common">European centipede</name>
    <name type="synonym">Geophilus maritimus</name>
    <dbReference type="NCBI Taxonomy" id="126957"/>
    <lineage>
        <taxon>Eukaryota</taxon>
        <taxon>Metazoa</taxon>
        <taxon>Ecdysozoa</taxon>
        <taxon>Arthropoda</taxon>
        <taxon>Myriapoda</taxon>
        <taxon>Chilopoda</taxon>
        <taxon>Pleurostigmophora</taxon>
        <taxon>Geophilomorpha</taxon>
        <taxon>Linotaeniidae</taxon>
        <taxon>Strigamia</taxon>
    </lineage>
</organism>
<dbReference type="PhylomeDB" id="T1JN05"/>
<dbReference type="GO" id="GO:0006506">
    <property type="term" value="P:GPI anchor biosynthetic process"/>
    <property type="evidence" value="ECO:0007669"/>
    <property type="project" value="TreeGrafter"/>
</dbReference>
<proteinExistence type="predicted"/>
<feature type="transmembrane region" description="Helical" evidence="2">
    <location>
        <begin position="184"/>
        <end position="206"/>
    </location>
</feature>
<feature type="region of interest" description="Disordered" evidence="1">
    <location>
        <begin position="266"/>
        <end position="288"/>
    </location>
</feature>
<sequence>METKPCESAVIERVFFRVSFKKLAALTVLMPLTSLLICFVTAMIFQNKEVNTTFCDVYNIIPSISAITGISPQRYIWRIGVALHCTPRLLITSVYYSYYVGLVINLESKVRKSYLRWVEVNYWLNVAENLSLIGVTYISNRENYPIHEKLFIVFMSSSLSYMLLNCIIFRWGNPIMSSQTRKSYLMKLFLLSAKLVCTVGLLYFFYRHRRFCEELGELPLPFVVISCFSFCEYCMATANMAYHATVVWDCPDECIIVGAPVLKTSASNPGKVASETNLPNTRRHEKSHEGFTITQRVDQLIEILHVHFESCELIGQIVHLVG</sequence>
<protein>
    <recommendedName>
        <fullName evidence="3">CWH43-like N-terminal domain-containing protein</fullName>
    </recommendedName>
</protein>
<keyword evidence="2" id="KW-0812">Transmembrane</keyword>
<keyword evidence="5" id="KW-1185">Reference proteome</keyword>
<dbReference type="OMA" id="CFATSML"/>
<feature type="transmembrane region" description="Helical" evidence="2">
    <location>
        <begin position="89"/>
        <end position="108"/>
    </location>
</feature>
<reference evidence="4" key="2">
    <citation type="submission" date="2015-02" db="UniProtKB">
        <authorList>
            <consortium name="EnsemblMetazoa"/>
        </authorList>
    </citation>
    <scope>IDENTIFICATION</scope>
</reference>
<dbReference type="Proteomes" id="UP000014500">
    <property type="component" value="Unassembled WGS sequence"/>
</dbReference>
<name>T1JN05_STRMM</name>
<evidence type="ECO:0000313" key="5">
    <source>
        <dbReference type="Proteomes" id="UP000014500"/>
    </source>
</evidence>